<sequence>MKIRIVIHFSQSAMKQKADHDANNEQTQFQYITGSLVCSELIEFTKLSYFDVVTCIPYFYEKG</sequence>
<accession>D4N6Y8</accession>
<evidence type="ECO:0000313" key="1">
    <source>
        <dbReference type="EMBL" id="ACY24474.1"/>
    </source>
</evidence>
<organism evidence="1">
    <name type="scientific">uncultured crenarchaeote 29d5</name>
    <dbReference type="NCBI Taxonomy" id="684057"/>
    <lineage>
        <taxon>Archaea</taxon>
        <taxon>Thermoproteota</taxon>
        <taxon>environmental samples</taxon>
    </lineage>
</organism>
<dbReference type="AlphaFoldDB" id="D4N6Y8"/>
<gene>
    <name evidence="1" type="ORF">29d5orf26</name>
</gene>
<protein>
    <submittedName>
        <fullName evidence="1">Uncharacterized protein</fullName>
    </submittedName>
</protein>
<name>D4N6Y8_9CREN</name>
<reference evidence="1" key="1">
    <citation type="journal article" date="2010" name="Environ. Microbiol.">
        <title>Homologues of nitrite reductases in ammonia-oxidizing archaea: diversity and genomic context.</title>
        <authorList>
            <person name="Bartossek R."/>
            <person name="Nicol G.W."/>
            <person name="Lanzen A."/>
            <person name="Klenk H.P."/>
            <person name="Schleper C."/>
        </authorList>
    </citation>
    <scope>NUCLEOTIDE SEQUENCE</scope>
</reference>
<dbReference type="EMBL" id="GU059106">
    <property type="protein sequence ID" value="ACY24474.1"/>
    <property type="molecule type" value="Genomic_DNA"/>
</dbReference>
<proteinExistence type="predicted"/>